<dbReference type="GO" id="GO:0006543">
    <property type="term" value="P:L-glutamine catabolic process"/>
    <property type="evidence" value="ECO:0007669"/>
    <property type="project" value="TreeGrafter"/>
</dbReference>
<evidence type="ECO:0000313" key="7">
    <source>
        <dbReference type="EMBL" id="KAK2560121.1"/>
    </source>
</evidence>
<dbReference type="SUPFAM" id="SSF56601">
    <property type="entry name" value="beta-lactamase/transpeptidase-like"/>
    <property type="match status" value="1"/>
</dbReference>
<name>A0AAD9QFQ3_ACRCE</name>
<evidence type="ECO:0000256" key="6">
    <source>
        <dbReference type="PROSITE-ProRule" id="PRU00023"/>
    </source>
</evidence>
<comment type="subunit">
    <text evidence="2">Homotetramer.</text>
</comment>
<proteinExistence type="inferred from homology"/>
<dbReference type="Pfam" id="PF04960">
    <property type="entry name" value="Glutaminase"/>
    <property type="match status" value="1"/>
</dbReference>
<dbReference type="FunFam" id="1.25.40.20:FF:000069">
    <property type="entry name" value="Glutaminase, isoform E"/>
    <property type="match status" value="1"/>
</dbReference>
<comment type="similarity">
    <text evidence="1">Belongs to the glutaminase family.</text>
</comment>
<gene>
    <name evidence="7" type="ORF">P5673_017085</name>
</gene>
<evidence type="ECO:0000256" key="4">
    <source>
        <dbReference type="ARBA" id="ARBA00022801"/>
    </source>
</evidence>
<dbReference type="GO" id="GO:0006537">
    <property type="term" value="P:glutamate biosynthetic process"/>
    <property type="evidence" value="ECO:0007669"/>
    <property type="project" value="TreeGrafter"/>
</dbReference>
<evidence type="ECO:0000256" key="5">
    <source>
        <dbReference type="ARBA" id="ARBA00049534"/>
    </source>
</evidence>
<dbReference type="EMBL" id="JARQWQ010000037">
    <property type="protein sequence ID" value="KAK2560121.1"/>
    <property type="molecule type" value="Genomic_DNA"/>
</dbReference>
<reference evidence="7" key="1">
    <citation type="journal article" date="2023" name="G3 (Bethesda)">
        <title>Whole genome assembly and annotation of the endangered Caribbean coral Acropora cervicornis.</title>
        <authorList>
            <person name="Selwyn J.D."/>
            <person name="Vollmer S.V."/>
        </authorList>
    </citation>
    <scope>NUCLEOTIDE SEQUENCE</scope>
    <source>
        <strain evidence="7">K2</strain>
    </source>
</reference>
<evidence type="ECO:0000313" key="8">
    <source>
        <dbReference type="Proteomes" id="UP001249851"/>
    </source>
</evidence>
<organism evidence="7 8">
    <name type="scientific">Acropora cervicornis</name>
    <name type="common">Staghorn coral</name>
    <dbReference type="NCBI Taxonomy" id="6130"/>
    <lineage>
        <taxon>Eukaryota</taxon>
        <taxon>Metazoa</taxon>
        <taxon>Cnidaria</taxon>
        <taxon>Anthozoa</taxon>
        <taxon>Hexacorallia</taxon>
        <taxon>Scleractinia</taxon>
        <taxon>Astrocoeniina</taxon>
        <taxon>Acroporidae</taxon>
        <taxon>Acropora</taxon>
    </lineage>
</organism>
<accession>A0AAD9QFQ3</accession>
<dbReference type="PANTHER" id="PTHR12544:SF29">
    <property type="entry name" value="GLUTAMINASE"/>
    <property type="match status" value="1"/>
</dbReference>
<dbReference type="Pfam" id="PF12796">
    <property type="entry name" value="Ank_2"/>
    <property type="match status" value="1"/>
</dbReference>
<sequence>MLNSGAMVLCALQKPELPLAERCDYVQNKFKQIAGGEFVGFSNATFLSERETADKNYALGYYMNANKAFPPNTNLMDTFELYFHTCSIETNCDAGSLMAATLANGGVCPLTGQKIFGSQMVQHTLSLMLSCGMYDYSGEFAFHVGLPAKSGVSGAILIVVPKVCGIMVWSPPLDLLGNSVRGIQFCKELVNLFNFHKYDLKGDISGRKIDPRKKQAEVQGDKVVPLLYAASNGDVTALRRYYLSGNDMTQQNYDGRTALHVAAAEGHQEAVSFLLEQCHVPVDPKDRWDFSPLDEAVRFKHKECEDIIRYHLKFQETADFSRENSFNNNYS</sequence>
<dbReference type="PROSITE" id="PS50297">
    <property type="entry name" value="ANK_REP_REGION"/>
    <property type="match status" value="1"/>
</dbReference>
<dbReference type="InterPro" id="IPR002110">
    <property type="entry name" value="Ankyrin_rpt"/>
</dbReference>
<dbReference type="Proteomes" id="UP001249851">
    <property type="component" value="Unassembled WGS sequence"/>
</dbReference>
<dbReference type="Gene3D" id="3.40.710.10">
    <property type="entry name" value="DD-peptidase/beta-lactamase superfamily"/>
    <property type="match status" value="1"/>
</dbReference>
<dbReference type="EC" id="3.5.1.2" evidence="3"/>
<keyword evidence="8" id="KW-1185">Reference proteome</keyword>
<dbReference type="PROSITE" id="PS50088">
    <property type="entry name" value="ANK_REPEAT"/>
    <property type="match status" value="1"/>
</dbReference>
<protein>
    <recommendedName>
        <fullName evidence="3">glutaminase</fullName>
        <ecNumber evidence="3">3.5.1.2</ecNumber>
    </recommendedName>
</protein>
<evidence type="ECO:0000256" key="3">
    <source>
        <dbReference type="ARBA" id="ARBA00012918"/>
    </source>
</evidence>
<comment type="caution">
    <text evidence="7">The sequence shown here is derived from an EMBL/GenBank/DDBJ whole genome shotgun (WGS) entry which is preliminary data.</text>
</comment>
<keyword evidence="6" id="KW-0040">ANK repeat</keyword>
<keyword evidence="4" id="KW-0378">Hydrolase</keyword>
<feature type="repeat" description="ANK" evidence="6">
    <location>
        <begin position="254"/>
        <end position="276"/>
    </location>
</feature>
<dbReference type="Gene3D" id="1.25.40.20">
    <property type="entry name" value="Ankyrin repeat-containing domain"/>
    <property type="match status" value="1"/>
</dbReference>
<dbReference type="InterPro" id="IPR036770">
    <property type="entry name" value="Ankyrin_rpt-contain_sf"/>
</dbReference>
<dbReference type="InterPro" id="IPR012338">
    <property type="entry name" value="Beta-lactam/transpept-like"/>
</dbReference>
<dbReference type="GO" id="GO:0004359">
    <property type="term" value="F:glutaminase activity"/>
    <property type="evidence" value="ECO:0007669"/>
    <property type="project" value="UniProtKB-EC"/>
</dbReference>
<dbReference type="PANTHER" id="PTHR12544">
    <property type="entry name" value="GLUTAMINASE"/>
    <property type="match status" value="1"/>
</dbReference>
<evidence type="ECO:0000256" key="1">
    <source>
        <dbReference type="ARBA" id="ARBA00011076"/>
    </source>
</evidence>
<evidence type="ECO:0000256" key="2">
    <source>
        <dbReference type="ARBA" id="ARBA00011881"/>
    </source>
</evidence>
<reference evidence="7" key="2">
    <citation type="journal article" date="2023" name="Science">
        <title>Genomic signatures of disease resistance in endangered staghorn corals.</title>
        <authorList>
            <person name="Vollmer S.V."/>
            <person name="Selwyn J.D."/>
            <person name="Despard B.A."/>
            <person name="Roesel C.L."/>
        </authorList>
    </citation>
    <scope>NUCLEOTIDE SEQUENCE</scope>
    <source>
        <strain evidence="7">K2</strain>
    </source>
</reference>
<comment type="catalytic activity">
    <reaction evidence="5">
        <text>L-glutamine + H2O = L-glutamate + NH4(+)</text>
        <dbReference type="Rhea" id="RHEA:15889"/>
        <dbReference type="ChEBI" id="CHEBI:15377"/>
        <dbReference type="ChEBI" id="CHEBI:28938"/>
        <dbReference type="ChEBI" id="CHEBI:29985"/>
        <dbReference type="ChEBI" id="CHEBI:58359"/>
        <dbReference type="EC" id="3.5.1.2"/>
    </reaction>
</comment>
<dbReference type="InterPro" id="IPR015868">
    <property type="entry name" value="Glutaminase"/>
</dbReference>
<dbReference type="SUPFAM" id="SSF48403">
    <property type="entry name" value="Ankyrin repeat"/>
    <property type="match status" value="1"/>
</dbReference>
<dbReference type="AlphaFoldDB" id="A0AAD9QFQ3"/>